<keyword evidence="2" id="KW-1185">Reference proteome</keyword>
<gene>
    <name evidence="1" type="ORF">D0Q02_26090</name>
</gene>
<accession>A0A372FSR5</accession>
<name>A0A372FSR5_9ACTN</name>
<dbReference type="OrthoDB" id="3382537at2"/>
<reference evidence="1 2" key="1">
    <citation type="submission" date="2018-08" db="EMBL/GenBank/DDBJ databases">
        <title>Verrucosispora craniellae sp. nov., isolated from a marine sponge in the South China Sea.</title>
        <authorList>
            <person name="Li L."/>
            <person name="Lin H.W."/>
        </authorList>
    </citation>
    <scope>NUCLEOTIDE SEQUENCE [LARGE SCALE GENOMIC DNA]</scope>
    <source>
        <strain evidence="1 2">LHW63014</strain>
    </source>
</reference>
<sequence length="192" mass="21531">MLSFNAVHTLTESLLAVDARVDRLGWGRPSRLLLVHDRPAPAEPRCGRRQMRTVHLPLNPARLGRYRAGLADFLTDLTDALPAGRPPARPTLAACVDLHLITTLLTDPTPGVRLLAWALDYEDVLIEPHRLHEIRRIDAVDSDHRRYQVTRWRTEPHPTVDIDEHDTSQAIHAALATLVDTTRLDPRAPTTG</sequence>
<dbReference type="EMBL" id="QVFU01000046">
    <property type="protein sequence ID" value="RFS43748.1"/>
    <property type="molecule type" value="Genomic_DNA"/>
</dbReference>
<dbReference type="RefSeq" id="WP_117230649.1">
    <property type="nucleotide sequence ID" value="NZ_CP061725.1"/>
</dbReference>
<evidence type="ECO:0000313" key="2">
    <source>
        <dbReference type="Proteomes" id="UP000262621"/>
    </source>
</evidence>
<protein>
    <submittedName>
        <fullName evidence="1">Uncharacterized protein</fullName>
    </submittedName>
</protein>
<comment type="caution">
    <text evidence="1">The sequence shown here is derived from an EMBL/GenBank/DDBJ whole genome shotgun (WGS) entry which is preliminary data.</text>
</comment>
<organism evidence="1 2">
    <name type="scientific">Micromonospora craniellae</name>
    <dbReference type="NCBI Taxonomy" id="2294034"/>
    <lineage>
        <taxon>Bacteria</taxon>
        <taxon>Bacillati</taxon>
        <taxon>Actinomycetota</taxon>
        <taxon>Actinomycetes</taxon>
        <taxon>Micromonosporales</taxon>
        <taxon>Micromonosporaceae</taxon>
        <taxon>Micromonospora</taxon>
    </lineage>
</organism>
<dbReference type="Proteomes" id="UP000262621">
    <property type="component" value="Unassembled WGS sequence"/>
</dbReference>
<proteinExistence type="predicted"/>
<evidence type="ECO:0000313" key="1">
    <source>
        <dbReference type="EMBL" id="RFS43748.1"/>
    </source>
</evidence>
<dbReference type="AlphaFoldDB" id="A0A372FSR5"/>